<sequence length="149" mass="17306">MLLKDVFALIEIKDLVSAFITIVFAGSVFIQIIPIKINPWDKILKWAGDRINHNVNQKIDMLDKKLDDHIATDTARRVDDIRNTILVFANECQRGIVHSKEQFRFIVSKCDAYEQHVEEHHLKNGVISEATKLIKDTYQNHLKHDSFLK</sequence>
<proteinExistence type="predicted"/>
<name>A0A8S5MP78_9CAUD</name>
<feature type="transmembrane region" description="Helical" evidence="1">
    <location>
        <begin position="15"/>
        <end position="35"/>
    </location>
</feature>
<dbReference type="EMBL" id="BK014948">
    <property type="protein sequence ID" value="DAD83962.1"/>
    <property type="molecule type" value="Genomic_DNA"/>
</dbReference>
<organism evidence="2">
    <name type="scientific">Myoviridae sp. ctUFx54</name>
    <dbReference type="NCBI Taxonomy" id="2826659"/>
    <lineage>
        <taxon>Viruses</taxon>
        <taxon>Duplodnaviria</taxon>
        <taxon>Heunggongvirae</taxon>
        <taxon>Uroviricota</taxon>
        <taxon>Caudoviricetes</taxon>
    </lineage>
</organism>
<evidence type="ECO:0000313" key="2">
    <source>
        <dbReference type="EMBL" id="DAD83962.1"/>
    </source>
</evidence>
<keyword evidence="1" id="KW-0472">Membrane</keyword>
<protein>
    <submittedName>
        <fullName evidence="2">Uncharacterized protein</fullName>
    </submittedName>
</protein>
<keyword evidence="1" id="KW-0812">Transmembrane</keyword>
<accession>A0A8S5MP78</accession>
<evidence type="ECO:0000256" key="1">
    <source>
        <dbReference type="SAM" id="Phobius"/>
    </source>
</evidence>
<keyword evidence="1" id="KW-1133">Transmembrane helix</keyword>
<reference evidence="2" key="1">
    <citation type="journal article" date="2021" name="Proc. Natl. Acad. Sci. U.S.A.">
        <title>A Catalog of Tens of Thousands of Viruses from Human Metagenomes Reveals Hidden Associations with Chronic Diseases.</title>
        <authorList>
            <person name="Tisza M.J."/>
            <person name="Buck C.B."/>
        </authorList>
    </citation>
    <scope>NUCLEOTIDE SEQUENCE</scope>
    <source>
        <strain evidence="2">CtUFx54</strain>
    </source>
</reference>